<evidence type="ECO:0000313" key="3">
    <source>
        <dbReference type="Proteomes" id="UP000239735"/>
    </source>
</evidence>
<evidence type="ECO:0000256" key="1">
    <source>
        <dbReference type="SAM" id="MobiDB-lite"/>
    </source>
</evidence>
<sequence>MRKNKAPVNRDRLLANHSLRKEPGRCPRRFSRPHRVPIAFLLQVAFVLLLRPVLPATAQALHTATQPGVPSSLPDAPSPHRATSVSPRPAQSCQVKNTGATIAATGAMRALAVSGLGGVSPSAGTTIVETMVCMPHLPMVNWYARFLTGPQVNPFTPRDKARLAVHNLLDPFNLITIAGEAGISVGANSHSGYGPGMRGYGRYVGVSFTQDMTGEFFDTFLIPTLARQDPHYHRMPHASIQRRALHAAAQVFWTQGDNGKGMLNYGDLAGFAIDNEISNLYVPGQATRASGTVTRYAVGLATAPVDNFIIEFLPDVARHIRVQVVILQRIINRVARTGDTP</sequence>
<dbReference type="Proteomes" id="UP000239735">
    <property type="component" value="Unassembled WGS sequence"/>
</dbReference>
<dbReference type="EMBL" id="OKRB01000124">
    <property type="protein sequence ID" value="SPE28194.1"/>
    <property type="molecule type" value="Genomic_DNA"/>
</dbReference>
<accession>A0A2N9LY93</accession>
<feature type="compositionally biased region" description="Polar residues" evidence="1">
    <location>
        <begin position="81"/>
        <end position="94"/>
    </location>
</feature>
<gene>
    <name evidence="2" type="ORF">SBA5_640025</name>
</gene>
<dbReference type="AlphaFoldDB" id="A0A2N9LY93"/>
<evidence type="ECO:0000313" key="2">
    <source>
        <dbReference type="EMBL" id="SPE28194.1"/>
    </source>
</evidence>
<proteinExistence type="predicted"/>
<organism evidence="2 3">
    <name type="scientific">Candidatus Sulfuritelmatomonas gaucii</name>
    <dbReference type="NCBI Taxonomy" id="2043161"/>
    <lineage>
        <taxon>Bacteria</taxon>
        <taxon>Pseudomonadati</taxon>
        <taxon>Acidobacteriota</taxon>
        <taxon>Terriglobia</taxon>
        <taxon>Terriglobales</taxon>
        <taxon>Acidobacteriaceae</taxon>
        <taxon>Candidatus Sulfuritelmatomonas</taxon>
    </lineage>
</organism>
<name>A0A2N9LY93_9BACT</name>
<protein>
    <submittedName>
        <fullName evidence="2">Uncharacterized protein</fullName>
    </submittedName>
</protein>
<reference evidence="3" key="1">
    <citation type="submission" date="2018-02" db="EMBL/GenBank/DDBJ databases">
        <authorList>
            <person name="Hausmann B."/>
        </authorList>
    </citation>
    <scope>NUCLEOTIDE SEQUENCE [LARGE SCALE GENOMIC DNA]</scope>
    <source>
        <strain evidence="3">Peat soil MAG SbA5</strain>
    </source>
</reference>
<feature type="region of interest" description="Disordered" evidence="1">
    <location>
        <begin position="65"/>
        <end position="94"/>
    </location>
</feature>